<organism evidence="1 2">
    <name type="scientific">Karstenula rhodostoma CBS 690.94</name>
    <dbReference type="NCBI Taxonomy" id="1392251"/>
    <lineage>
        <taxon>Eukaryota</taxon>
        <taxon>Fungi</taxon>
        <taxon>Dikarya</taxon>
        <taxon>Ascomycota</taxon>
        <taxon>Pezizomycotina</taxon>
        <taxon>Dothideomycetes</taxon>
        <taxon>Pleosporomycetidae</taxon>
        <taxon>Pleosporales</taxon>
        <taxon>Massarineae</taxon>
        <taxon>Didymosphaeriaceae</taxon>
        <taxon>Karstenula</taxon>
    </lineage>
</organism>
<evidence type="ECO:0000313" key="1">
    <source>
        <dbReference type="EMBL" id="KAF2439103.1"/>
    </source>
</evidence>
<accession>A0A9P4U7F3</accession>
<dbReference type="AlphaFoldDB" id="A0A9P4U7F3"/>
<dbReference type="Proteomes" id="UP000799764">
    <property type="component" value="Unassembled WGS sequence"/>
</dbReference>
<dbReference type="EMBL" id="MU001510">
    <property type="protein sequence ID" value="KAF2439103.1"/>
    <property type="molecule type" value="Genomic_DNA"/>
</dbReference>
<evidence type="ECO:0000313" key="2">
    <source>
        <dbReference type="Proteomes" id="UP000799764"/>
    </source>
</evidence>
<proteinExistence type="predicted"/>
<name>A0A9P4U7F3_9PLEO</name>
<keyword evidence="2" id="KW-1185">Reference proteome</keyword>
<comment type="caution">
    <text evidence="1">The sequence shown here is derived from an EMBL/GenBank/DDBJ whole genome shotgun (WGS) entry which is preliminary data.</text>
</comment>
<protein>
    <submittedName>
        <fullName evidence="1">Uncharacterized protein</fullName>
    </submittedName>
</protein>
<sequence length="234" mass="25514">MARCITATKAGRQKRISCVQWGQLVNVPDCRLCRGVDFESSVRGRAISKQDCDRPSPDGKTTIELISSSRSGLPLVPLLQHAEWAPALPRSPCGNSRVRMLALACSLVATAATLKGKREAWSRGPEGDLEACQRDGSHAVCSNVACSRASIHEKRSRTCLYTASVRSVLGQSGLKARRKPPFFRKRSLNSNWHVDRCSDDSAGALVRFQEAAKTPATPRCMLIDQMGWHKAIGG</sequence>
<reference evidence="1" key="1">
    <citation type="journal article" date="2020" name="Stud. Mycol.">
        <title>101 Dothideomycetes genomes: a test case for predicting lifestyles and emergence of pathogens.</title>
        <authorList>
            <person name="Haridas S."/>
            <person name="Albert R."/>
            <person name="Binder M."/>
            <person name="Bloem J."/>
            <person name="Labutti K."/>
            <person name="Salamov A."/>
            <person name="Andreopoulos B."/>
            <person name="Baker S."/>
            <person name="Barry K."/>
            <person name="Bills G."/>
            <person name="Bluhm B."/>
            <person name="Cannon C."/>
            <person name="Castanera R."/>
            <person name="Culley D."/>
            <person name="Daum C."/>
            <person name="Ezra D."/>
            <person name="Gonzalez J."/>
            <person name="Henrissat B."/>
            <person name="Kuo A."/>
            <person name="Liang C."/>
            <person name="Lipzen A."/>
            <person name="Lutzoni F."/>
            <person name="Magnuson J."/>
            <person name="Mondo S."/>
            <person name="Nolan M."/>
            <person name="Ohm R."/>
            <person name="Pangilinan J."/>
            <person name="Park H.-J."/>
            <person name="Ramirez L."/>
            <person name="Alfaro M."/>
            <person name="Sun H."/>
            <person name="Tritt A."/>
            <person name="Yoshinaga Y."/>
            <person name="Zwiers L.-H."/>
            <person name="Turgeon B."/>
            <person name="Goodwin S."/>
            <person name="Spatafora J."/>
            <person name="Crous P."/>
            <person name="Grigoriev I."/>
        </authorList>
    </citation>
    <scope>NUCLEOTIDE SEQUENCE</scope>
    <source>
        <strain evidence="1">CBS 690.94</strain>
    </source>
</reference>
<gene>
    <name evidence="1" type="ORF">P171DRAFT_131746</name>
</gene>